<sequence length="267" mass="31024">MKTFGLMLLTATIWLSACSPNNVKEAKSWEKHFTKHKLEGCFMLFDNGQGTFRVYNIDRAKQRFLPASTFKIFNSLVGLQTGILSDTNMVIRWDSVPRSNPEWNQDLTLSKAFRLSSVSHFQEIARRIGRDTMQRWLDSLQYGNRKISRIDTFWLDNSLQISPDEQLGLAKQLYFNQLPFQRRVQELVTGMMLQEQTPKYKLAFKTGLGISGQKRIGWMVGWIEENLHPSFFVLNFETEDPNLDIPAVRQEIMRGILAEEGFFKGER</sequence>
<dbReference type="SUPFAM" id="SSF56601">
    <property type="entry name" value="beta-lactamase/transpeptidase-like"/>
    <property type="match status" value="1"/>
</dbReference>
<evidence type="ECO:0000313" key="3">
    <source>
        <dbReference type="Proteomes" id="UP000278351"/>
    </source>
</evidence>
<dbReference type="EMBL" id="RPDH01000001">
    <property type="protein sequence ID" value="RPE13772.1"/>
    <property type="molecule type" value="Genomic_DNA"/>
</dbReference>
<dbReference type="GO" id="GO:0008658">
    <property type="term" value="F:penicillin binding"/>
    <property type="evidence" value="ECO:0007669"/>
    <property type="project" value="InterPro"/>
</dbReference>
<evidence type="ECO:0000313" key="2">
    <source>
        <dbReference type="EMBL" id="RPE13772.1"/>
    </source>
</evidence>
<feature type="domain" description="Penicillin-binding protein transpeptidase" evidence="1">
    <location>
        <begin position="54"/>
        <end position="257"/>
    </location>
</feature>
<dbReference type="PROSITE" id="PS51257">
    <property type="entry name" value="PROKAR_LIPOPROTEIN"/>
    <property type="match status" value="1"/>
</dbReference>
<keyword evidence="3" id="KW-1185">Reference proteome</keyword>
<comment type="caution">
    <text evidence="2">The sequence shown here is derived from an EMBL/GenBank/DDBJ whole genome shotgun (WGS) entry which is preliminary data.</text>
</comment>
<dbReference type="AlphaFoldDB" id="A0A3N4PYH2"/>
<evidence type="ECO:0000259" key="1">
    <source>
        <dbReference type="Pfam" id="PF00905"/>
    </source>
</evidence>
<proteinExistence type="predicted"/>
<dbReference type="RefSeq" id="WP_123846287.1">
    <property type="nucleotide sequence ID" value="NZ_RPDH01000001.1"/>
</dbReference>
<dbReference type="Gene3D" id="3.40.710.10">
    <property type="entry name" value="DD-peptidase/beta-lactamase superfamily"/>
    <property type="match status" value="1"/>
</dbReference>
<accession>A0A3N4PYH2</accession>
<dbReference type="Proteomes" id="UP000278351">
    <property type="component" value="Unassembled WGS sequence"/>
</dbReference>
<dbReference type="InterPro" id="IPR012338">
    <property type="entry name" value="Beta-lactam/transpept-like"/>
</dbReference>
<dbReference type="NCBIfam" id="NF012161">
    <property type="entry name" value="bla_class_D_main"/>
    <property type="match status" value="1"/>
</dbReference>
<protein>
    <submittedName>
        <fullName evidence="2">Class D beta-lactamase</fullName>
    </submittedName>
</protein>
<gene>
    <name evidence="2" type="primary">blaOXA</name>
    <name evidence="2" type="ORF">EGT74_09735</name>
</gene>
<dbReference type="Pfam" id="PF00905">
    <property type="entry name" value="Transpeptidase"/>
    <property type="match status" value="1"/>
</dbReference>
<dbReference type="OrthoDB" id="9762883at2"/>
<name>A0A3N4PYH2_9BACT</name>
<dbReference type="InterPro" id="IPR001460">
    <property type="entry name" value="PCN-bd_Tpept"/>
</dbReference>
<reference evidence="2 3" key="1">
    <citation type="submission" date="2018-11" db="EMBL/GenBank/DDBJ databases">
        <title>Chitinophaga lutea sp.nov., isolate from arsenic contaminated soil.</title>
        <authorList>
            <person name="Zong Y."/>
        </authorList>
    </citation>
    <scope>NUCLEOTIDE SEQUENCE [LARGE SCALE GENOMIC DNA]</scope>
    <source>
        <strain evidence="2 3">ZY74</strain>
    </source>
</reference>
<organism evidence="2 3">
    <name type="scientific">Chitinophaga lutea</name>
    <dbReference type="NCBI Taxonomy" id="2488634"/>
    <lineage>
        <taxon>Bacteria</taxon>
        <taxon>Pseudomonadati</taxon>
        <taxon>Bacteroidota</taxon>
        <taxon>Chitinophagia</taxon>
        <taxon>Chitinophagales</taxon>
        <taxon>Chitinophagaceae</taxon>
        <taxon>Chitinophaga</taxon>
    </lineage>
</organism>